<dbReference type="EMBL" id="VMNF01000012">
    <property type="protein sequence ID" value="TXB99076.1"/>
    <property type="molecule type" value="Genomic_DNA"/>
</dbReference>
<dbReference type="Proteomes" id="UP000321331">
    <property type="component" value="Unassembled WGS sequence"/>
</dbReference>
<name>A0A5C6SKQ8_FUSOC</name>
<accession>A0A5C6SKQ8</accession>
<evidence type="ECO:0000313" key="2">
    <source>
        <dbReference type="Proteomes" id="UP000321331"/>
    </source>
</evidence>
<evidence type="ECO:0000313" key="1">
    <source>
        <dbReference type="EMBL" id="TXB99076.1"/>
    </source>
</evidence>
<dbReference type="AlphaFoldDB" id="A0A5C6SKQ8"/>
<organism evidence="1 2">
    <name type="scientific">Fusarium oxysporum f. sp. cubense</name>
    <dbReference type="NCBI Taxonomy" id="61366"/>
    <lineage>
        <taxon>Eukaryota</taxon>
        <taxon>Fungi</taxon>
        <taxon>Dikarya</taxon>
        <taxon>Ascomycota</taxon>
        <taxon>Pezizomycotina</taxon>
        <taxon>Sordariomycetes</taxon>
        <taxon>Hypocreomycetidae</taxon>
        <taxon>Hypocreales</taxon>
        <taxon>Nectriaceae</taxon>
        <taxon>Fusarium</taxon>
        <taxon>Fusarium oxysporum species complex</taxon>
    </lineage>
</organism>
<proteinExistence type="predicted"/>
<comment type="caution">
    <text evidence="1">The sequence shown here is derived from an EMBL/GenBank/DDBJ whole genome shotgun (WGS) entry which is preliminary data.</text>
</comment>
<gene>
    <name evidence="1" type="ORF">FocTR4_00013141</name>
</gene>
<protein>
    <submittedName>
        <fullName evidence="1">Uncharacterized protein</fullName>
    </submittedName>
</protein>
<reference evidence="1 2" key="1">
    <citation type="submission" date="2019-07" db="EMBL/GenBank/DDBJ databases">
        <title>The First High-Quality Draft Genome Sequence of the Causal Agent of the Current Panama Disease Epidemic.</title>
        <authorList>
            <person name="Warmington R.J."/>
            <person name="Kay W."/>
            <person name="Jeffries A."/>
            <person name="Bebber D."/>
            <person name="Moore K."/>
            <person name="Studholme D.J."/>
        </authorList>
    </citation>
    <scope>NUCLEOTIDE SEQUENCE [LARGE SCALE GENOMIC DNA]</scope>
    <source>
        <strain evidence="1 2">TR4</strain>
    </source>
</reference>
<sequence length="105" mass="11523">MTTTDGSCIDTRDFLPFDLHNRLSTGAKLTHKWFVTSLWMIFRNSIVAYVSHPPSSQNGLYTADLGHAWPGFKAPSLLKNLSILTTAVITHTLSFEGTLAAPTVC</sequence>